<feature type="compositionally biased region" description="Polar residues" evidence="1">
    <location>
        <begin position="10"/>
        <end position="19"/>
    </location>
</feature>
<sequence length="467" mass="51378">MADQARPDASNAQRDGTPTSPNPKRPRVDPGIDPDATPRGLRTQPINAENETESAASSDTGRVSNRALSICSQTSLAKSSGSKKRSRQSSPRKQAALMEIEDVAETMTFTGRAAPPEQLKALNSRLDRLNRTGKGILSKSSKVRSPTASIPAASIQEAKENTDTQNLFENVTDDFFEPDQTPSQSSIASVITRTADELGPTPSVPDVMLIWSNAEDCRHFNHFESQWNCAVHHLVLHAAFRDSRHLGFCSITGAQIHPDYSQSGKRSHYNKRVDFCVFLKQDTPALRDAAKKSPIKSVNHTDYPALLSRPIFFSIETKDSGDKWTDAVNQMTVWLVAHWDFLDDQVLRAQGVDTSGGSRPKTSAAALSGLVFLPGIIVQGHDWHFVAVTRSADGRTQYWDKTQIGTTQSIEGIYKVVAALRMLGCWAQEMYLPWLQRAVLCKADETSEPVMQQSPDAAQHHTQQGTA</sequence>
<dbReference type="InterPro" id="IPR046797">
    <property type="entry name" value="PDDEXK_12"/>
</dbReference>
<reference evidence="3" key="1">
    <citation type="journal article" date="2020" name="Phytopathology">
        <title>Genome sequence and comparative analysis of Colletotrichum gloeosporioides isolated from Liriodendron leaves.</title>
        <authorList>
            <person name="Fu F.F."/>
            <person name="Hao Z."/>
            <person name="Wang P."/>
            <person name="Lu Y."/>
            <person name="Xue L.J."/>
            <person name="Wei G."/>
            <person name="Tian Y."/>
            <person name="Baishi H."/>
            <person name="Xu H."/>
            <person name="Shi J."/>
            <person name="Cheng T."/>
            <person name="Wang G."/>
            <person name="Yi Y."/>
            <person name="Chen J."/>
        </authorList>
    </citation>
    <scope>NUCLEOTIDE SEQUENCE</scope>
    <source>
        <strain evidence="3">Lc1</strain>
    </source>
</reference>
<evidence type="ECO:0000313" key="3">
    <source>
        <dbReference type="EMBL" id="KAF3802951.1"/>
    </source>
</evidence>
<feature type="domain" description="PD-(D/E)XK nuclease-like" evidence="2">
    <location>
        <begin position="186"/>
        <end position="431"/>
    </location>
</feature>
<organism evidence="3 4">
    <name type="scientific">Colletotrichum gloeosporioides</name>
    <name type="common">Anthracnose fungus</name>
    <name type="synonym">Glomerella cingulata</name>
    <dbReference type="NCBI Taxonomy" id="474922"/>
    <lineage>
        <taxon>Eukaryota</taxon>
        <taxon>Fungi</taxon>
        <taxon>Dikarya</taxon>
        <taxon>Ascomycota</taxon>
        <taxon>Pezizomycotina</taxon>
        <taxon>Sordariomycetes</taxon>
        <taxon>Hypocreomycetidae</taxon>
        <taxon>Glomerellales</taxon>
        <taxon>Glomerellaceae</taxon>
        <taxon>Colletotrichum</taxon>
        <taxon>Colletotrichum gloeosporioides species complex</taxon>
    </lineage>
</organism>
<dbReference type="AlphaFoldDB" id="A0A8H4CFP5"/>
<proteinExistence type="predicted"/>
<gene>
    <name evidence="3" type="ORF">GCG54_00015604</name>
</gene>
<dbReference type="RefSeq" id="XP_045262110.1">
    <property type="nucleotide sequence ID" value="XM_045415383.1"/>
</dbReference>
<accession>A0A8H4CFP5</accession>
<evidence type="ECO:0000259" key="2">
    <source>
        <dbReference type="Pfam" id="PF20516"/>
    </source>
</evidence>
<evidence type="ECO:0000256" key="1">
    <source>
        <dbReference type="SAM" id="MobiDB-lite"/>
    </source>
</evidence>
<feature type="compositionally biased region" description="Polar residues" evidence="1">
    <location>
        <begin position="44"/>
        <end position="74"/>
    </location>
</feature>
<keyword evidence="4" id="KW-1185">Reference proteome</keyword>
<name>A0A8H4CFP5_COLGL</name>
<feature type="region of interest" description="Disordered" evidence="1">
    <location>
        <begin position="1"/>
        <end position="95"/>
    </location>
</feature>
<reference evidence="3" key="2">
    <citation type="submission" date="2020-03" db="EMBL/GenBank/DDBJ databases">
        <authorList>
            <person name="Fu F.-F."/>
            <person name="Chen J."/>
        </authorList>
    </citation>
    <scope>NUCLEOTIDE SEQUENCE</scope>
    <source>
        <strain evidence="3">Lc1</strain>
    </source>
</reference>
<comment type="caution">
    <text evidence="3">The sequence shown here is derived from an EMBL/GenBank/DDBJ whole genome shotgun (WGS) entry which is preliminary data.</text>
</comment>
<dbReference type="EMBL" id="WVTB01000058">
    <property type="protein sequence ID" value="KAF3802951.1"/>
    <property type="molecule type" value="Genomic_DNA"/>
</dbReference>
<evidence type="ECO:0000313" key="4">
    <source>
        <dbReference type="Proteomes" id="UP000613401"/>
    </source>
</evidence>
<protein>
    <recommendedName>
        <fullName evidence="2">PD-(D/E)XK nuclease-like domain-containing protein</fullName>
    </recommendedName>
</protein>
<dbReference type="GeneID" id="69022706"/>
<dbReference type="Proteomes" id="UP000613401">
    <property type="component" value="Unassembled WGS sequence"/>
</dbReference>
<dbReference type="Pfam" id="PF20516">
    <property type="entry name" value="PDDEXK_12"/>
    <property type="match status" value="1"/>
</dbReference>